<dbReference type="InterPro" id="IPR051799">
    <property type="entry name" value="NADH_flavin_oxidoreductase"/>
</dbReference>
<dbReference type="Pfam" id="PF00724">
    <property type="entry name" value="Oxidored_FMN"/>
    <property type="match status" value="1"/>
</dbReference>
<proteinExistence type="predicted"/>
<evidence type="ECO:0000256" key="1">
    <source>
        <dbReference type="ARBA" id="ARBA00022630"/>
    </source>
</evidence>
<dbReference type="HOGENOM" id="CLU_051501_0_0_9"/>
<dbReference type="EMBL" id="CP002175">
    <property type="protein sequence ID" value="ADO77017.1"/>
    <property type="molecule type" value="Genomic_DNA"/>
</dbReference>
<dbReference type="InterPro" id="IPR013785">
    <property type="entry name" value="Aldolase_TIM"/>
</dbReference>
<dbReference type="Proteomes" id="UP000006866">
    <property type="component" value="Chromosome"/>
</dbReference>
<evidence type="ECO:0000313" key="5">
    <source>
        <dbReference type="Proteomes" id="UP000006866"/>
    </source>
</evidence>
<organism evidence="4 5">
    <name type="scientific">Halanaerobium praevalens (strain ATCC 33744 / DSM 2228 / GSL)</name>
    <dbReference type="NCBI Taxonomy" id="572479"/>
    <lineage>
        <taxon>Bacteria</taxon>
        <taxon>Bacillati</taxon>
        <taxon>Bacillota</taxon>
        <taxon>Clostridia</taxon>
        <taxon>Halanaerobiales</taxon>
        <taxon>Halanaerobiaceae</taxon>
        <taxon>Halanaerobium</taxon>
    </lineage>
</organism>
<accession>E3DRB1</accession>
<dbReference type="RefSeq" id="WP_014553050.1">
    <property type="nucleotide sequence ID" value="NC_017455.1"/>
</dbReference>
<keyword evidence="5" id="KW-1185">Reference proteome</keyword>
<gene>
    <name evidence="4" type="ordered locus">Hprae_0863</name>
</gene>
<feature type="domain" description="NADH:flavin oxidoreductase/NADH oxidase N-terminal" evidence="3">
    <location>
        <begin position="38"/>
        <end position="379"/>
    </location>
</feature>
<dbReference type="OrthoDB" id="9772736at2"/>
<dbReference type="InterPro" id="IPR001155">
    <property type="entry name" value="OxRdtase_FMN_N"/>
</dbReference>
<dbReference type="PATRIC" id="fig|572479.3.peg.872"/>
<evidence type="ECO:0000259" key="3">
    <source>
        <dbReference type="Pfam" id="PF00724"/>
    </source>
</evidence>
<dbReference type="GO" id="GO:0016491">
    <property type="term" value="F:oxidoreductase activity"/>
    <property type="evidence" value="ECO:0007669"/>
    <property type="project" value="UniProtKB-KW"/>
</dbReference>
<evidence type="ECO:0000256" key="2">
    <source>
        <dbReference type="ARBA" id="ARBA00023002"/>
    </source>
</evidence>
<dbReference type="KEGG" id="hpk:Hprae_0863"/>
<keyword evidence="2" id="KW-0560">Oxidoreductase</keyword>
<dbReference type="Gene3D" id="3.20.20.70">
    <property type="entry name" value="Aldolase class I"/>
    <property type="match status" value="1"/>
</dbReference>
<keyword evidence="1" id="KW-0285">Flavoprotein</keyword>
<dbReference type="PANTHER" id="PTHR43656">
    <property type="entry name" value="BINDING OXIDOREDUCTASE, PUTATIVE (AFU_ORTHOLOGUE AFUA_2G08260)-RELATED"/>
    <property type="match status" value="1"/>
</dbReference>
<dbReference type="STRING" id="572479.Hprae_0863"/>
<dbReference type="PANTHER" id="PTHR43656:SF2">
    <property type="entry name" value="BINDING OXIDOREDUCTASE, PUTATIVE (AFU_ORTHOLOGUE AFUA_2G08260)-RELATED"/>
    <property type="match status" value="1"/>
</dbReference>
<evidence type="ECO:0000313" key="4">
    <source>
        <dbReference type="EMBL" id="ADO77017.1"/>
    </source>
</evidence>
<reference evidence="5" key="1">
    <citation type="submission" date="2010-10" db="EMBL/GenBank/DDBJ databases">
        <title>The complete genome of Halanaerobium praevalens DSM 2228.</title>
        <authorList>
            <consortium name="US DOE Joint Genome Institute (JGI-PGF)"/>
            <person name="Lucas S."/>
            <person name="Copeland A."/>
            <person name="Lapidus A."/>
            <person name="Glavina del Rio T."/>
            <person name="Dalin E."/>
            <person name="Tice H."/>
            <person name="Bruce D."/>
            <person name="Goodwin L."/>
            <person name="Pitluck S."/>
            <person name="Kyrpides N."/>
            <person name="Mavromatis K."/>
            <person name="Ivanova N."/>
            <person name="Ovchinnikova G."/>
            <person name="Chertkov O."/>
            <person name="Detter J.C."/>
            <person name="Han C."/>
            <person name="Larimer F."/>
            <person name="Land M."/>
            <person name="Hauser L."/>
            <person name="Markowitz V."/>
            <person name="Cheng J.-F."/>
            <person name="Hugenholtz P."/>
            <person name="Woyke T."/>
            <person name="Wu D."/>
            <person name="Tindall B."/>
            <person name="Pomrenke H.G."/>
            <person name="Brambilla E."/>
            <person name="Klenk H.-P."/>
            <person name="Eisen J.A."/>
        </authorList>
    </citation>
    <scope>NUCLEOTIDE SEQUENCE [LARGE SCALE GENOMIC DNA]</scope>
    <source>
        <strain evidence="5">ATCC 33744 / DSM 2228 / GSL</strain>
    </source>
</reference>
<reference evidence="4 5" key="2">
    <citation type="journal article" date="2011" name="Stand. Genomic Sci.">
        <title>Complete genome sequence of the extremely halophilic Halanaerobium praevalens type strain (GSL).</title>
        <authorList>
            <person name="Ivanova N."/>
            <person name="Sikorski J."/>
            <person name="Chertkov O."/>
            <person name="Nolan M."/>
            <person name="Lucas S."/>
            <person name="Hammon N."/>
            <person name="Deshpande S."/>
            <person name="Cheng J.F."/>
            <person name="Tapia R."/>
            <person name="Han C."/>
            <person name="Goodwin L."/>
            <person name="Pitluck S."/>
            <person name="Huntemann M."/>
            <person name="Liolios K."/>
            <person name="Pagani I."/>
            <person name="Mavromatis K."/>
            <person name="Ovchinikova G."/>
            <person name="Pati A."/>
            <person name="Chen A."/>
            <person name="Palaniappan K."/>
            <person name="Land M."/>
            <person name="Hauser L."/>
            <person name="Brambilla E.M."/>
            <person name="Kannan K.P."/>
            <person name="Rohde M."/>
            <person name="Tindall B.J."/>
            <person name="Goker M."/>
            <person name="Detter J.C."/>
            <person name="Woyke T."/>
            <person name="Bristow J."/>
            <person name="Eisen J.A."/>
            <person name="Markowitz V."/>
            <person name="Hugenholtz P."/>
            <person name="Kyrpides N.C."/>
            <person name="Klenk H.P."/>
            <person name="Lapidus A."/>
        </authorList>
    </citation>
    <scope>NUCLEOTIDE SEQUENCE [LARGE SCALE GENOMIC DNA]</scope>
    <source>
        <strain evidence="5">ATCC 33744 / DSM 2228 / GSL</strain>
    </source>
</reference>
<sequence length="430" mass="48613">MKNDMFNYSSLAELKAEFSGFDLNIPLLKNTDILKNQIKLQNLIIPNRIAIHPMEGADATLDGSPSALTRRRYQRFAAGGAGLIWFEAMAINKSGRANKNQLYLKEANLNEFKELINLIKNISKIDPYTVAQLSHSGRFGDNNIIVFKDKDLDPISISEKDYHQITDLELDYLQLDYLKAAELAARSGFDAVDIKSCHRYLLSSILAAKNRKGKYGGSYENRTRFLKETIKKIKDNINIDITVRLNIYDALPGGWATDQKGNPQLEECKKLLKELEELDVKIINITASTPYLKPHINRPYDRGSYIPPESPLQGVQRLLKLTKFAKDNLKKAIVIGTGFSWLRQYGANIAAGMIQSDWTDLAGFGRQAFAYPNFANDIFKKNEMDKNKVCISCSKCAELKAAKKKAGCVIRDSNIYLPLYQEINLKNKKE</sequence>
<dbReference type="eggNOG" id="COG1902">
    <property type="taxonomic scope" value="Bacteria"/>
</dbReference>
<name>E3DRB1_HALPG</name>
<dbReference type="SUPFAM" id="SSF51395">
    <property type="entry name" value="FMN-linked oxidoreductases"/>
    <property type="match status" value="1"/>
</dbReference>
<dbReference type="AlphaFoldDB" id="E3DRB1"/>
<protein>
    <submittedName>
        <fullName evidence="4">NADH:flavin oxidoreductase/NADH oxidase</fullName>
    </submittedName>
</protein>
<dbReference type="GO" id="GO:0010181">
    <property type="term" value="F:FMN binding"/>
    <property type="evidence" value="ECO:0007669"/>
    <property type="project" value="InterPro"/>
</dbReference>